<feature type="transmembrane region" description="Helical" evidence="1">
    <location>
        <begin position="338"/>
        <end position="360"/>
    </location>
</feature>
<dbReference type="AlphaFoldDB" id="A0A160VCR2"/>
<name>A0A160VCR2_9ZZZZ</name>
<evidence type="ECO:0000313" key="3">
    <source>
        <dbReference type="EMBL" id="CUV03365.1"/>
    </source>
</evidence>
<organism evidence="3">
    <name type="scientific">hydrothermal vent metagenome</name>
    <dbReference type="NCBI Taxonomy" id="652676"/>
    <lineage>
        <taxon>unclassified sequences</taxon>
        <taxon>metagenomes</taxon>
        <taxon>ecological metagenomes</taxon>
    </lineage>
</organism>
<feature type="transmembrane region" description="Helical" evidence="1">
    <location>
        <begin position="114"/>
        <end position="141"/>
    </location>
</feature>
<feature type="transmembrane region" description="Helical" evidence="1">
    <location>
        <begin position="249"/>
        <end position="271"/>
    </location>
</feature>
<dbReference type="InterPro" id="IPR050327">
    <property type="entry name" value="Proton-linked_MCT"/>
</dbReference>
<dbReference type="InterPro" id="IPR036259">
    <property type="entry name" value="MFS_trans_sf"/>
</dbReference>
<feature type="transmembrane region" description="Helical" evidence="1">
    <location>
        <begin position="18"/>
        <end position="35"/>
    </location>
</feature>
<keyword evidence="1" id="KW-0472">Membrane</keyword>
<feature type="transmembrane region" description="Helical" evidence="1">
    <location>
        <begin position="314"/>
        <end position="332"/>
    </location>
</feature>
<reference evidence="3" key="1">
    <citation type="submission" date="2015-10" db="EMBL/GenBank/DDBJ databases">
        <authorList>
            <person name="Gilbert D.G."/>
        </authorList>
    </citation>
    <scope>NUCLEOTIDE SEQUENCE</scope>
</reference>
<dbReference type="PANTHER" id="PTHR11360:SF284">
    <property type="entry name" value="EG:103B4.3 PROTEIN-RELATED"/>
    <property type="match status" value="1"/>
</dbReference>
<dbReference type="InterPro" id="IPR011701">
    <property type="entry name" value="MFS"/>
</dbReference>
<feature type="transmembrane region" description="Helical" evidence="1">
    <location>
        <begin position="283"/>
        <end position="302"/>
    </location>
</feature>
<feature type="transmembrane region" description="Helical" evidence="1">
    <location>
        <begin position="372"/>
        <end position="391"/>
    </location>
</feature>
<feature type="domain" description="Major facilitator superfamily (MFS) profile" evidence="2">
    <location>
        <begin position="21"/>
        <end position="427"/>
    </location>
</feature>
<dbReference type="SUPFAM" id="SSF103473">
    <property type="entry name" value="MFS general substrate transporter"/>
    <property type="match status" value="1"/>
</dbReference>
<dbReference type="InterPro" id="IPR020846">
    <property type="entry name" value="MFS_dom"/>
</dbReference>
<proteinExistence type="predicted"/>
<feature type="transmembrane region" description="Helical" evidence="1">
    <location>
        <begin position="184"/>
        <end position="204"/>
    </location>
</feature>
<dbReference type="EMBL" id="FAXA01000396">
    <property type="protein sequence ID" value="CUV03365.1"/>
    <property type="molecule type" value="Genomic_DNA"/>
</dbReference>
<feature type="transmembrane region" description="Helical" evidence="1">
    <location>
        <begin position="161"/>
        <end position="178"/>
    </location>
</feature>
<feature type="transmembrane region" description="Helical" evidence="1">
    <location>
        <begin position="89"/>
        <end position="108"/>
    </location>
</feature>
<gene>
    <name evidence="3" type="ORF">MGWOODY_Clf2365</name>
</gene>
<feature type="transmembrane region" description="Helical" evidence="1">
    <location>
        <begin position="55"/>
        <end position="77"/>
    </location>
</feature>
<accession>A0A160VCR2</accession>
<dbReference type="Gene3D" id="1.20.1250.20">
    <property type="entry name" value="MFS general substrate transporter like domains"/>
    <property type="match status" value="2"/>
</dbReference>
<dbReference type="PANTHER" id="PTHR11360">
    <property type="entry name" value="MONOCARBOXYLATE TRANSPORTER"/>
    <property type="match status" value="1"/>
</dbReference>
<evidence type="ECO:0000259" key="2">
    <source>
        <dbReference type="PROSITE" id="PS50850"/>
    </source>
</evidence>
<protein>
    <submittedName>
        <fullName evidence="3">Putative membrane transport protein</fullName>
    </submittedName>
</protein>
<evidence type="ECO:0000256" key="1">
    <source>
        <dbReference type="SAM" id="Phobius"/>
    </source>
</evidence>
<dbReference type="Pfam" id="PF07690">
    <property type="entry name" value="MFS_1"/>
    <property type="match status" value="1"/>
</dbReference>
<keyword evidence="1" id="KW-0812">Transmembrane</keyword>
<sequence>MAKFNLEPSNLVVGGRHVHYAWVTVAVAAVMRLFSSSFRSSSSILIPRLVDSFGWSYGAVGLGFAVQWIVSGLFGPPAGWLGDRYGVRWTMRLGAALFIVGMVLTGFMRELWQFYLFFGVILSAAMGIFQVPLTAAVTLWFRKHLGTGMGLLQSSQGIGPLVAVPIMLYIIHLFGGGLDGLRAAFWIPGIVGGAIILVMVKFFYNEPAEIGVRPFGAPEDEPIKAVQTGEIAKVRTKVFQKQAQKTSAFWNLIGIHFWGCAGHAIILVYLVAMAEDEGVSKGLAAGAFVTMSVTSTITRFAVPVIADRMGSKPAMAGCFFLQVAPICLLFFAQDAWHFYLFAVLFGIGFGGEMSAFPIINRQYYGSGPIGTTYGYQMMGAGVGMAAGALTGGQLRDITGNFDATMGLSLALSMVGVISIMLLPTTKKELVPNWEDQLPGAGDSAPAHIHADD</sequence>
<keyword evidence="1" id="KW-1133">Transmembrane helix</keyword>
<feature type="transmembrane region" description="Helical" evidence="1">
    <location>
        <begin position="403"/>
        <end position="422"/>
    </location>
</feature>
<dbReference type="PROSITE" id="PS50850">
    <property type="entry name" value="MFS"/>
    <property type="match status" value="1"/>
</dbReference>
<dbReference type="GO" id="GO:0022857">
    <property type="term" value="F:transmembrane transporter activity"/>
    <property type="evidence" value="ECO:0007669"/>
    <property type="project" value="InterPro"/>
</dbReference>